<evidence type="ECO:0000313" key="8">
    <source>
        <dbReference type="Proteomes" id="UP000092574"/>
    </source>
</evidence>
<dbReference type="GO" id="GO:0016491">
    <property type="term" value="F:oxidoreductase activity"/>
    <property type="evidence" value="ECO:0007669"/>
    <property type="project" value="InterPro"/>
</dbReference>
<keyword evidence="3" id="KW-0479">Metal-binding</keyword>
<dbReference type="RefSeq" id="WP_084043624.1">
    <property type="nucleotide sequence ID" value="NZ_CP015405.2"/>
</dbReference>
<dbReference type="Proteomes" id="UP000092574">
    <property type="component" value="Chromosome"/>
</dbReference>
<sequence length="129" mass="14017">MHEPRFYSKEGCSTLIEVICADPGASFSCCGKDLTELKANTSEGASEKHLPVVEQNGNTVTVNVGSIAHPMTEEHSIGFICLETEKGLQRVPLKADGDPKACFALTEGDRPVAAYAYCNLHGFWKTEIR</sequence>
<dbReference type="Gene3D" id="2.60.40.730">
    <property type="entry name" value="SOR catalytic domain"/>
    <property type="match status" value="1"/>
</dbReference>
<keyword evidence="8" id="KW-1185">Reference proteome</keyword>
<accession>A0A1C7IBG0</accession>
<dbReference type="PANTHER" id="PTHR36541">
    <property type="entry name" value="SUPEROXIDE REDUCTASE-RELATED"/>
    <property type="match status" value="1"/>
</dbReference>
<evidence type="ECO:0000256" key="1">
    <source>
        <dbReference type="ARBA" id="ARBA00005941"/>
    </source>
</evidence>
<dbReference type="InterPro" id="IPR036073">
    <property type="entry name" value="Desulfoferrodoxin_Fe-bd_dom_sf"/>
</dbReference>
<dbReference type="PANTHER" id="PTHR36541:SF1">
    <property type="entry name" value="SUPEROXIDE REDUCTASE-RELATED"/>
    <property type="match status" value="1"/>
</dbReference>
<dbReference type="EMBL" id="CP015405">
    <property type="protein sequence ID" value="ANU76997.2"/>
    <property type="molecule type" value="Genomic_DNA"/>
</dbReference>
<evidence type="ECO:0000256" key="4">
    <source>
        <dbReference type="ARBA" id="ARBA00022982"/>
    </source>
</evidence>
<evidence type="ECO:0000256" key="5">
    <source>
        <dbReference type="ARBA" id="ARBA00023004"/>
    </source>
</evidence>
<name>A0A1C7IBG0_9FIRM</name>
<dbReference type="KEGG" id="byl:A4V09_15260"/>
<protein>
    <submittedName>
        <fullName evidence="7">Desulfoferrodoxin</fullName>
    </submittedName>
</protein>
<proteinExistence type="inferred from homology"/>
<dbReference type="SUPFAM" id="SSF49367">
    <property type="entry name" value="Superoxide reductase-like"/>
    <property type="match status" value="1"/>
</dbReference>
<dbReference type="STRING" id="1796616.A4V09_15260"/>
<reference evidence="7" key="1">
    <citation type="submission" date="2017-04" db="EMBL/GenBank/DDBJ databases">
        <title>Complete Genome Sequences of Twelve Strains of a Stable Defined Moderately Diverse Mouse Microbiota 2 (sDMDMm2).</title>
        <authorList>
            <person name="Uchimura Y."/>
            <person name="Wyss M."/>
            <person name="Brugiroux S."/>
            <person name="Limenitakis J.P."/>
            <person name="Stecher B."/>
            <person name="McCoy K.D."/>
            <person name="Macpherson A.J."/>
        </authorList>
    </citation>
    <scope>NUCLEOTIDE SEQUENCE</scope>
    <source>
        <strain evidence="7">YL58</strain>
    </source>
</reference>
<dbReference type="InterPro" id="IPR051233">
    <property type="entry name" value="Desulfoferrodoxin_SOR"/>
</dbReference>
<gene>
    <name evidence="7" type="ORF">A4V09_15260</name>
</gene>
<evidence type="ECO:0000256" key="3">
    <source>
        <dbReference type="ARBA" id="ARBA00022723"/>
    </source>
</evidence>
<dbReference type="Pfam" id="PF01880">
    <property type="entry name" value="Desulfoferrodox"/>
    <property type="match status" value="1"/>
</dbReference>
<dbReference type="OrthoDB" id="9814936at2"/>
<evidence type="ECO:0000313" key="7">
    <source>
        <dbReference type="EMBL" id="ANU76997.2"/>
    </source>
</evidence>
<feature type="domain" description="Desulfoferrodoxin ferrous iron-binding" evidence="6">
    <location>
        <begin position="43"/>
        <end position="126"/>
    </location>
</feature>
<comment type="similarity">
    <text evidence="1">Belongs to the desulfoferrodoxin family.</text>
</comment>
<organism evidence="7 8">
    <name type="scientific">Blautia pseudococcoides</name>
    <dbReference type="NCBI Taxonomy" id="1796616"/>
    <lineage>
        <taxon>Bacteria</taxon>
        <taxon>Bacillati</taxon>
        <taxon>Bacillota</taxon>
        <taxon>Clostridia</taxon>
        <taxon>Lachnospirales</taxon>
        <taxon>Lachnospiraceae</taxon>
        <taxon>Blautia</taxon>
    </lineage>
</organism>
<evidence type="ECO:0000256" key="2">
    <source>
        <dbReference type="ARBA" id="ARBA00022448"/>
    </source>
</evidence>
<keyword evidence="5" id="KW-0408">Iron</keyword>
<dbReference type="InterPro" id="IPR002742">
    <property type="entry name" value="Desulfoferrodoxin_Fe-bd_dom"/>
</dbReference>
<dbReference type="AlphaFoldDB" id="A0A1C7IBG0"/>
<evidence type="ECO:0000259" key="6">
    <source>
        <dbReference type="Pfam" id="PF01880"/>
    </source>
</evidence>
<keyword evidence="2" id="KW-0813">Transport</keyword>
<keyword evidence="4" id="KW-0249">Electron transport</keyword>
<dbReference type="GO" id="GO:0005506">
    <property type="term" value="F:iron ion binding"/>
    <property type="evidence" value="ECO:0007669"/>
    <property type="project" value="InterPro"/>
</dbReference>